<dbReference type="Gene3D" id="1.10.10.10">
    <property type="entry name" value="Winged helix-like DNA-binding domain superfamily/Winged helix DNA-binding domain"/>
    <property type="match status" value="1"/>
</dbReference>
<dbReference type="SMART" id="SM00339">
    <property type="entry name" value="FH"/>
    <property type="match status" value="1"/>
</dbReference>
<feature type="region of interest" description="Disordered" evidence="3">
    <location>
        <begin position="289"/>
        <end position="308"/>
    </location>
</feature>
<dbReference type="PROSITE" id="PS50039">
    <property type="entry name" value="FORK_HEAD_3"/>
    <property type="match status" value="1"/>
</dbReference>
<feature type="compositionally biased region" description="Polar residues" evidence="3">
    <location>
        <begin position="675"/>
        <end position="685"/>
    </location>
</feature>
<dbReference type="SUPFAM" id="SSF46785">
    <property type="entry name" value="Winged helix' DNA-binding domain"/>
    <property type="match status" value="1"/>
</dbReference>
<dbReference type="GO" id="GO:0000086">
    <property type="term" value="P:G2/M transition of mitotic cell cycle"/>
    <property type="evidence" value="ECO:0007669"/>
    <property type="project" value="InterPro"/>
</dbReference>
<evidence type="ECO:0000313" key="6">
    <source>
        <dbReference type="Proteomes" id="UP000683360"/>
    </source>
</evidence>
<reference evidence="5" key="1">
    <citation type="submission" date="2021-03" db="EMBL/GenBank/DDBJ databases">
        <authorList>
            <person name="Bekaert M."/>
        </authorList>
    </citation>
    <scope>NUCLEOTIDE SEQUENCE</scope>
</reference>
<feature type="compositionally biased region" description="Low complexity" evidence="3">
    <location>
        <begin position="686"/>
        <end position="699"/>
    </location>
</feature>
<dbReference type="OrthoDB" id="5954824at2759"/>
<proteinExistence type="predicted"/>
<protein>
    <submittedName>
        <fullName evidence="5">FOXM</fullName>
    </submittedName>
</protein>
<dbReference type="PANTHER" id="PTHR46878:SF1">
    <property type="entry name" value="FORKHEAD BOX PROTEIN M1"/>
    <property type="match status" value="1"/>
</dbReference>
<dbReference type="GO" id="GO:0003700">
    <property type="term" value="F:DNA-binding transcription factor activity"/>
    <property type="evidence" value="ECO:0007669"/>
    <property type="project" value="InterPro"/>
</dbReference>
<dbReference type="EMBL" id="CAJPWZ010001829">
    <property type="protein sequence ID" value="CAG2224977.1"/>
    <property type="molecule type" value="Genomic_DNA"/>
</dbReference>
<dbReference type="PRINTS" id="PR00053">
    <property type="entry name" value="FORKHEAD"/>
</dbReference>
<dbReference type="CDD" id="cd20029">
    <property type="entry name" value="FH_FOXM"/>
    <property type="match status" value="1"/>
</dbReference>
<accession>A0A8S3SUD6</accession>
<comment type="caution">
    <text evidence="5">The sequence shown here is derived from an EMBL/GenBank/DDBJ whole genome shotgun (WGS) entry which is preliminary data.</text>
</comment>
<dbReference type="InterPro" id="IPR042839">
    <property type="entry name" value="FOXM1"/>
</dbReference>
<dbReference type="Pfam" id="PF00250">
    <property type="entry name" value="Forkhead"/>
    <property type="match status" value="1"/>
</dbReference>
<evidence type="ECO:0000313" key="5">
    <source>
        <dbReference type="EMBL" id="CAG2224977.1"/>
    </source>
</evidence>
<keyword evidence="1 2" id="KW-0238">DNA-binding</keyword>
<dbReference type="AlphaFoldDB" id="A0A8S3SUD6"/>
<evidence type="ECO:0000256" key="2">
    <source>
        <dbReference type="PROSITE-ProRule" id="PRU00089"/>
    </source>
</evidence>
<evidence type="ECO:0000259" key="4">
    <source>
        <dbReference type="PROSITE" id="PS50039"/>
    </source>
</evidence>
<feature type="region of interest" description="Disordered" evidence="3">
    <location>
        <begin position="675"/>
        <end position="718"/>
    </location>
</feature>
<dbReference type="InterPro" id="IPR036390">
    <property type="entry name" value="WH_DNA-bd_sf"/>
</dbReference>
<dbReference type="InterPro" id="IPR030456">
    <property type="entry name" value="TF_fork_head_CS_2"/>
</dbReference>
<feature type="DNA-binding region" description="Fork-head" evidence="2">
    <location>
        <begin position="516"/>
        <end position="607"/>
    </location>
</feature>
<feature type="domain" description="Fork-head" evidence="4">
    <location>
        <begin position="516"/>
        <end position="607"/>
    </location>
</feature>
<evidence type="ECO:0000256" key="1">
    <source>
        <dbReference type="ARBA" id="ARBA00023125"/>
    </source>
</evidence>
<gene>
    <name evidence="5" type="ORF">MEDL_38124</name>
</gene>
<name>A0A8S3SUD6_MYTED</name>
<feature type="compositionally biased region" description="Polar residues" evidence="3">
    <location>
        <begin position="631"/>
        <end position="640"/>
    </location>
</feature>
<feature type="region of interest" description="Disordered" evidence="3">
    <location>
        <begin position="631"/>
        <end position="662"/>
    </location>
</feature>
<organism evidence="5 6">
    <name type="scientific">Mytilus edulis</name>
    <name type="common">Blue mussel</name>
    <dbReference type="NCBI Taxonomy" id="6550"/>
    <lineage>
        <taxon>Eukaryota</taxon>
        <taxon>Metazoa</taxon>
        <taxon>Spiralia</taxon>
        <taxon>Lophotrochozoa</taxon>
        <taxon>Mollusca</taxon>
        <taxon>Bivalvia</taxon>
        <taxon>Autobranchia</taxon>
        <taxon>Pteriomorphia</taxon>
        <taxon>Mytilida</taxon>
        <taxon>Mytiloidea</taxon>
        <taxon>Mytilidae</taxon>
        <taxon>Mytilinae</taxon>
        <taxon>Mytilus</taxon>
    </lineage>
</organism>
<keyword evidence="2" id="KW-0539">Nucleus</keyword>
<dbReference type="PANTHER" id="PTHR46878">
    <property type="entry name" value="FORKHEAD BOX PROTEIN M1"/>
    <property type="match status" value="1"/>
</dbReference>
<dbReference type="InterPro" id="IPR047516">
    <property type="entry name" value="FH_FOXM1"/>
</dbReference>
<evidence type="ECO:0000256" key="3">
    <source>
        <dbReference type="SAM" id="MobiDB-lite"/>
    </source>
</evidence>
<dbReference type="GO" id="GO:0043565">
    <property type="term" value="F:sequence-specific DNA binding"/>
    <property type="evidence" value="ECO:0007669"/>
    <property type="project" value="InterPro"/>
</dbReference>
<feature type="region of interest" description="Disordered" evidence="3">
    <location>
        <begin position="759"/>
        <end position="801"/>
    </location>
</feature>
<feature type="compositionally biased region" description="Basic residues" evidence="3">
    <location>
        <begin position="777"/>
        <end position="787"/>
    </location>
</feature>
<comment type="subcellular location">
    <subcellularLocation>
        <location evidence="2">Nucleus</location>
    </subcellularLocation>
</comment>
<keyword evidence="6" id="KW-1185">Reference proteome</keyword>
<dbReference type="GO" id="GO:0005634">
    <property type="term" value="C:nucleus"/>
    <property type="evidence" value="ECO:0007669"/>
    <property type="project" value="UniProtKB-SubCell"/>
</dbReference>
<dbReference type="Proteomes" id="UP000683360">
    <property type="component" value="Unassembled WGS sequence"/>
</dbReference>
<sequence length="959" mass="106688">MSSNHGRHLVGPQFSQATSKKTVYPLPQQLAEKVIKDRGRNAYVVVFDNNETVDSSSGLPNSNRNSVLKTSSRILNETNIKQENDSSSFQKLLRSKSTSTEDVKINFSNLEFEEYDSSKTAVKVFSDDDIDMEIDKCTVKQEIDEGYEETHHARTSEPIAGYMVIPPSFSTPMSSKFNLSGSSGYFSGGSSGIYSQFNTPSPLPTTEQGFQHPAARQIILVPSSVNLEGRNVVPQYSNISPMSSLAAGLHNSARIQSPTVFSTKKFTGADAFSLPENPQEKFVNLEHDECNRPPSTTSLESTSRSSTPFQWEQVENRIVIQAPNKKPLDLSLPNVNRNAAEVQQSINEVLKEMQKPKTTTSKIGEVVIHCDVKQKETVVMVQQGDTSNYTIGHLPMSDSQELINPRSSEMLPPCIKQETDDIYSHDSIGFGKSPESFGFTNSQESNDSVAVPMEKEILDTSLTNIQWLGGIQLKNPTKADKPDPSKSVHSATPVQWKRMSTDDIMRVATECGRKKRPPFSYMTLIQMALHSKEDKRMRLRDICAWIESTFPYYKYTAKPGWRNSIRHNLSLYSIFERETNKKHGSYWTVRDDCPEKLKSCPVRDTRKGQIRFTPPFNGMIPVIPSYIPQSTASTTCTGTQARKRAGPQPILPRPSPIGSGPLQTYALIPIQNVPNSTAQNQNLPLTSSQESTSSENSQSDSKKGNKTRKIAPKLSPSLLLSPPNIVKQAWLDSQALSSSEAEGLGESNKSDNETCAKRARTGLPQPKLYSKDPQPVRRTRSRRKQKLVPKERELMQDSSDEETEYAKFVSRLEEELPTPMRKLLDENVEKCDESSAITSTPLKHSGFLPQMPSPFSGLTPLKNENILDNSFLECLRGSPQMTTKKSPTSSSSSSPKLDLNFIGLTPIKMGNHDNSYNLSKFLAEYPLDANMVDDADVLPVDLSALNWSSVQNMLPLDNS</sequence>
<dbReference type="InterPro" id="IPR001766">
    <property type="entry name" value="Fork_head_dom"/>
</dbReference>
<dbReference type="PROSITE" id="PS00658">
    <property type="entry name" value="FORK_HEAD_2"/>
    <property type="match status" value="1"/>
</dbReference>
<dbReference type="PROSITE" id="PS00657">
    <property type="entry name" value="FORK_HEAD_1"/>
    <property type="match status" value="1"/>
</dbReference>
<feature type="compositionally biased region" description="Low complexity" evidence="3">
    <location>
        <begin position="295"/>
        <end position="307"/>
    </location>
</feature>
<dbReference type="InterPro" id="IPR018122">
    <property type="entry name" value="TF_fork_head_CS_1"/>
</dbReference>
<dbReference type="InterPro" id="IPR036388">
    <property type="entry name" value="WH-like_DNA-bd_sf"/>
</dbReference>